<dbReference type="EMBL" id="JTHE03000106">
    <property type="protein sequence ID" value="MCM1984891.1"/>
    <property type="molecule type" value="Genomic_DNA"/>
</dbReference>
<comment type="caution">
    <text evidence="1">The sequence shown here is derived from an EMBL/GenBank/DDBJ whole genome shotgun (WGS) entry which is preliminary data.</text>
</comment>
<dbReference type="RefSeq" id="WP_166277365.1">
    <property type="nucleotide sequence ID" value="NZ_JTHE03000106.1"/>
</dbReference>
<gene>
    <name evidence="1" type="ORF">QQ91_0018880</name>
</gene>
<evidence type="ECO:0000313" key="2">
    <source>
        <dbReference type="Proteomes" id="UP000031561"/>
    </source>
</evidence>
<organism evidence="1 2">
    <name type="scientific">Lyngbya confervoides BDU141951</name>
    <dbReference type="NCBI Taxonomy" id="1574623"/>
    <lineage>
        <taxon>Bacteria</taxon>
        <taxon>Bacillati</taxon>
        <taxon>Cyanobacteriota</taxon>
        <taxon>Cyanophyceae</taxon>
        <taxon>Oscillatoriophycideae</taxon>
        <taxon>Oscillatoriales</taxon>
        <taxon>Microcoleaceae</taxon>
        <taxon>Lyngbya</taxon>
    </lineage>
</organism>
<reference evidence="1 2" key="1">
    <citation type="journal article" date="2015" name="Genome Announc.">
        <title>Draft Genome Sequence of Filamentous Marine Cyanobacterium Lyngbya confervoides Strain BDU141951.</title>
        <authorList>
            <person name="Chandrababunaidu M.M."/>
            <person name="Sen D."/>
            <person name="Tripathy S."/>
        </authorList>
    </citation>
    <scope>NUCLEOTIDE SEQUENCE [LARGE SCALE GENOMIC DNA]</scope>
    <source>
        <strain evidence="1 2">BDU141951</strain>
    </source>
</reference>
<protein>
    <submittedName>
        <fullName evidence="1">Cyanoexosortase A system-associated protein</fullName>
    </submittedName>
</protein>
<name>A0ABD4T8E1_9CYAN</name>
<accession>A0ABD4T8E1</accession>
<proteinExistence type="predicted"/>
<dbReference type="InterPro" id="IPR026411">
    <property type="entry name" value="Cyanosort_A_assoc"/>
</dbReference>
<evidence type="ECO:0000313" key="1">
    <source>
        <dbReference type="EMBL" id="MCM1984891.1"/>
    </source>
</evidence>
<dbReference type="Proteomes" id="UP000031561">
    <property type="component" value="Unassembled WGS sequence"/>
</dbReference>
<keyword evidence="2" id="KW-1185">Reference proteome</keyword>
<sequence length="216" mass="24979">MNFKLGLRNSLSILVFFSSVFVLVKVTVAPATDTQKADPFAFPNQIQLSQWQALPSQRLLTQDIGLSKYLGGRRYQYQKNGTSLLIELYHFTNSDGEVKQFLKNKISSPSPLIQHKKNTGYYGLFTDQKRAYLSACINPSGNSTLTKRQFKQNRNTYDPAMRLLPWLLGKSNLIENRCMFVLLSTPLKQDSTIPYQILENVWSLWYQSWNYQFPIF</sequence>
<dbReference type="NCBIfam" id="TIGR04153">
    <property type="entry name" value="cyanosortA_assc"/>
    <property type="match status" value="1"/>
</dbReference>
<dbReference type="AlphaFoldDB" id="A0ABD4T8E1"/>